<dbReference type="SUPFAM" id="SSF51735">
    <property type="entry name" value="NAD(P)-binding Rossmann-fold domains"/>
    <property type="match status" value="1"/>
</dbReference>
<reference evidence="4 5" key="1">
    <citation type="journal article" date="2015" name="Genome Announc.">
        <title>Expanding the biotechnology potential of lactobacilli through comparative genomics of 213 strains and associated genera.</title>
        <authorList>
            <person name="Sun Z."/>
            <person name="Harris H.M."/>
            <person name="McCann A."/>
            <person name="Guo C."/>
            <person name="Argimon S."/>
            <person name="Zhang W."/>
            <person name="Yang X."/>
            <person name="Jeffery I.B."/>
            <person name="Cooney J.C."/>
            <person name="Kagawa T.F."/>
            <person name="Liu W."/>
            <person name="Song Y."/>
            <person name="Salvetti E."/>
            <person name="Wrobel A."/>
            <person name="Rasinkangas P."/>
            <person name="Parkhill J."/>
            <person name="Rea M.C."/>
            <person name="O'Sullivan O."/>
            <person name="Ritari J."/>
            <person name="Douillard F.P."/>
            <person name="Paul Ross R."/>
            <person name="Yang R."/>
            <person name="Briner A.E."/>
            <person name="Felis G.E."/>
            <person name="de Vos W.M."/>
            <person name="Barrangou R."/>
            <person name="Klaenhammer T.R."/>
            <person name="Caufield P.W."/>
            <person name="Cui Y."/>
            <person name="Zhang H."/>
            <person name="O'Toole P.W."/>
        </authorList>
    </citation>
    <scope>NUCLEOTIDE SEQUENCE [LARGE SCALE GENOMIC DNA]</scope>
    <source>
        <strain evidence="4 5">DSM 19394</strain>
    </source>
</reference>
<dbReference type="PRINTS" id="PR00080">
    <property type="entry name" value="SDRFAMILY"/>
</dbReference>
<feature type="domain" description="Ketoreductase" evidence="3">
    <location>
        <begin position="8"/>
        <end position="187"/>
    </location>
</feature>
<dbReference type="SMART" id="SM00822">
    <property type="entry name" value="PKS_KR"/>
    <property type="match status" value="1"/>
</dbReference>
<dbReference type="Gene3D" id="3.40.50.720">
    <property type="entry name" value="NAD(P)-binding Rossmann-like Domain"/>
    <property type="match status" value="1"/>
</dbReference>
<dbReference type="PATRIC" id="fig|1423715.3.peg.1355"/>
<evidence type="ECO:0000256" key="2">
    <source>
        <dbReference type="ARBA" id="ARBA00023002"/>
    </source>
</evidence>
<proteinExistence type="inferred from homology"/>
<dbReference type="InterPro" id="IPR057326">
    <property type="entry name" value="KR_dom"/>
</dbReference>
<dbReference type="GO" id="GO:0016491">
    <property type="term" value="F:oxidoreductase activity"/>
    <property type="evidence" value="ECO:0007669"/>
    <property type="project" value="UniProtKB-KW"/>
</dbReference>
<dbReference type="EMBL" id="AZDV01000028">
    <property type="protein sequence ID" value="KRK93993.1"/>
    <property type="molecule type" value="Genomic_DNA"/>
</dbReference>
<accession>A0A0R1LMV0</accession>
<dbReference type="InterPro" id="IPR002347">
    <property type="entry name" value="SDR_fam"/>
</dbReference>
<sequence>MMSDLAGKVVLVTGAAMGNGLGIVKVLAAHGAKVALADISEKLDETVHNLQAANYDVFGVKMNVAETTSVQQGVAQVIEHYGTIDGLMNNAGIIRLGSLLNTSDQDRDLQFSININGVWNVTKAVLPTMIAHKKGRICNMSSVTGVMVADPGECAYATTKAAIMGFTRAVAREVAQYGITANAILPGYIQTPMADQIAQESTPDDPNQTTQGIASAVPLQHRLGTIEEVGELAAFLLSDRASYLTATPVVIDGGSTLPETVSVGSE</sequence>
<dbReference type="FunFam" id="3.40.50.720:FF:000084">
    <property type="entry name" value="Short-chain dehydrogenase reductase"/>
    <property type="match status" value="1"/>
</dbReference>
<organism evidence="4 5">
    <name type="scientific">Levilactobacillus acidifarinae DSM 19394 = JCM 15949</name>
    <dbReference type="NCBI Taxonomy" id="1423715"/>
    <lineage>
        <taxon>Bacteria</taxon>
        <taxon>Bacillati</taxon>
        <taxon>Bacillota</taxon>
        <taxon>Bacilli</taxon>
        <taxon>Lactobacillales</taxon>
        <taxon>Lactobacillaceae</taxon>
        <taxon>Levilactobacillus</taxon>
    </lineage>
</organism>
<dbReference type="STRING" id="1423715.FD25_GL001322"/>
<evidence type="ECO:0000259" key="3">
    <source>
        <dbReference type="SMART" id="SM00822"/>
    </source>
</evidence>
<dbReference type="PANTHER" id="PTHR42879:SF2">
    <property type="entry name" value="3-OXOACYL-[ACYL-CARRIER-PROTEIN] REDUCTASE FABG"/>
    <property type="match status" value="1"/>
</dbReference>
<dbReference type="AlphaFoldDB" id="A0A0R1LMV0"/>
<dbReference type="GO" id="GO:0008206">
    <property type="term" value="P:bile acid metabolic process"/>
    <property type="evidence" value="ECO:0007669"/>
    <property type="project" value="UniProtKB-ARBA"/>
</dbReference>
<dbReference type="InterPro" id="IPR036291">
    <property type="entry name" value="NAD(P)-bd_dom_sf"/>
</dbReference>
<protein>
    <submittedName>
        <fullName evidence="4">Oxidoreductase, short chain dehydrogenase reductase family protein</fullName>
    </submittedName>
</protein>
<name>A0A0R1LMV0_9LACO</name>
<evidence type="ECO:0000256" key="1">
    <source>
        <dbReference type="ARBA" id="ARBA00006484"/>
    </source>
</evidence>
<evidence type="ECO:0000313" key="5">
    <source>
        <dbReference type="Proteomes" id="UP000051955"/>
    </source>
</evidence>
<dbReference type="NCBIfam" id="NF006080">
    <property type="entry name" value="PRK08226.1"/>
    <property type="match status" value="1"/>
</dbReference>
<dbReference type="InterPro" id="IPR020904">
    <property type="entry name" value="Sc_DH/Rdtase_CS"/>
</dbReference>
<evidence type="ECO:0000313" key="4">
    <source>
        <dbReference type="EMBL" id="KRK93993.1"/>
    </source>
</evidence>
<dbReference type="PROSITE" id="PS00061">
    <property type="entry name" value="ADH_SHORT"/>
    <property type="match status" value="1"/>
</dbReference>
<keyword evidence="2" id="KW-0560">Oxidoreductase</keyword>
<dbReference type="Proteomes" id="UP000051955">
    <property type="component" value="Unassembled WGS sequence"/>
</dbReference>
<comment type="similarity">
    <text evidence="1">Belongs to the short-chain dehydrogenases/reductases (SDR) family.</text>
</comment>
<dbReference type="Pfam" id="PF13561">
    <property type="entry name" value="adh_short_C2"/>
    <property type="match status" value="1"/>
</dbReference>
<keyword evidence="5" id="KW-1185">Reference proteome</keyword>
<dbReference type="PRINTS" id="PR00081">
    <property type="entry name" value="GDHRDH"/>
</dbReference>
<gene>
    <name evidence="4" type="ORF">FD25_GL001322</name>
</gene>
<dbReference type="InterPro" id="IPR050259">
    <property type="entry name" value="SDR"/>
</dbReference>
<dbReference type="PANTHER" id="PTHR42879">
    <property type="entry name" value="3-OXOACYL-(ACYL-CARRIER-PROTEIN) REDUCTASE"/>
    <property type="match status" value="1"/>
</dbReference>
<comment type="caution">
    <text evidence="4">The sequence shown here is derived from an EMBL/GenBank/DDBJ whole genome shotgun (WGS) entry which is preliminary data.</text>
</comment>